<comment type="cofactor">
    <cofactor evidence="1">
        <name>Mn(2+)</name>
        <dbReference type="ChEBI" id="CHEBI:29035"/>
    </cofactor>
</comment>
<dbReference type="Pfam" id="PF00390">
    <property type="entry name" value="malic"/>
    <property type="match status" value="1"/>
</dbReference>
<dbReference type="InterPro" id="IPR036291">
    <property type="entry name" value="NAD(P)-bd_dom_sf"/>
</dbReference>
<proteinExistence type="predicted"/>
<dbReference type="Gene3D" id="3.40.50.10380">
    <property type="entry name" value="Malic enzyme, N-terminal domain"/>
    <property type="match status" value="1"/>
</dbReference>
<dbReference type="InterPro" id="IPR051674">
    <property type="entry name" value="Malate_Decarboxylase"/>
</dbReference>
<dbReference type="Pfam" id="PF03949">
    <property type="entry name" value="Malic_M"/>
    <property type="match status" value="1"/>
</dbReference>
<evidence type="ECO:0000259" key="5">
    <source>
        <dbReference type="SMART" id="SM00919"/>
    </source>
</evidence>
<evidence type="ECO:0008006" key="9">
    <source>
        <dbReference type="Google" id="ProtNLM"/>
    </source>
</evidence>
<dbReference type="VEuPathDB" id="VectorBase:GAUT039727"/>
<keyword evidence="3" id="KW-0479">Metal-binding</keyword>
<dbReference type="InterPro" id="IPR012301">
    <property type="entry name" value="Malic_N_dom"/>
</dbReference>
<feature type="domain" description="Malic enzyme NAD-binding" evidence="5">
    <location>
        <begin position="177"/>
        <end position="412"/>
    </location>
</feature>
<accession>A0A1A9VKC7</accession>
<evidence type="ECO:0000313" key="7">
    <source>
        <dbReference type="EnsemblMetazoa" id="GAUT039727-PA"/>
    </source>
</evidence>
<dbReference type="Proteomes" id="UP000078200">
    <property type="component" value="Unassembled WGS sequence"/>
</dbReference>
<evidence type="ECO:0000256" key="4">
    <source>
        <dbReference type="ARBA" id="ARBA00023002"/>
    </source>
</evidence>
<dbReference type="InterPro" id="IPR045213">
    <property type="entry name" value="Malic_NAD-bd_bact_type"/>
</dbReference>
<protein>
    <recommendedName>
        <fullName evidence="9">Malic enzyme</fullName>
    </recommendedName>
</protein>
<dbReference type="GO" id="GO:0051287">
    <property type="term" value="F:NAD binding"/>
    <property type="evidence" value="ECO:0007669"/>
    <property type="project" value="InterPro"/>
</dbReference>
<dbReference type="SMART" id="SM01274">
    <property type="entry name" value="malic"/>
    <property type="match status" value="1"/>
</dbReference>
<dbReference type="STRING" id="7395.A0A1A9VKC7"/>
<dbReference type="InterPro" id="IPR012302">
    <property type="entry name" value="Malic_NAD-bd"/>
</dbReference>
<dbReference type="CDD" id="cd05311">
    <property type="entry name" value="NAD_bind_2_malic_enz"/>
    <property type="match status" value="1"/>
</dbReference>
<dbReference type="SMART" id="SM00919">
    <property type="entry name" value="Malic_M"/>
    <property type="match status" value="1"/>
</dbReference>
<dbReference type="InterPro" id="IPR037062">
    <property type="entry name" value="Malic_N_dom_sf"/>
</dbReference>
<dbReference type="AlphaFoldDB" id="A0A1A9VKC7"/>
<reference evidence="7" key="1">
    <citation type="submission" date="2020-05" db="UniProtKB">
        <authorList>
            <consortium name="EnsemblMetazoa"/>
        </authorList>
    </citation>
    <scope>IDENTIFICATION</scope>
    <source>
        <strain evidence="7">TTRI</strain>
    </source>
</reference>
<dbReference type="FunFam" id="3.40.50.10380:FF:000003">
    <property type="entry name" value="NADP-dependent malic enzyme"/>
    <property type="match status" value="1"/>
</dbReference>
<evidence type="ECO:0000256" key="2">
    <source>
        <dbReference type="ARBA" id="ARBA00001946"/>
    </source>
</evidence>
<evidence type="ECO:0000256" key="3">
    <source>
        <dbReference type="ARBA" id="ARBA00022723"/>
    </source>
</evidence>
<sequence length="449" mass="48908">MSLRRKDVIMNDDLDSTTKQEALKYHSRGGNPGKISILPTKPLSTQYDLSLAYSPGVAAPCLEIAKNPEVVYDYTAKSNFVAVISNGTAVLGLGNIGPLAAKPVMEGKAVLFKRFADVDAVDIEVDTENIEDFINAVRYLGPSWGGINLEDIRSPDCFIIEKRLNELMDIPVFHDDQHGTAVVVAAGIENALDIVGKKLEDVKIIMNGAGAAGIACLEILKSMGAKNIVLCDKQGVIYKGRNEDMNEWKGKYAIDTSERSLLDTIKGADVFIGLSAKDVLNEEMLKSMSKDPIIFALANPDPEVRPEFAKSVRPDAIIATGRSDYNNQVNNVMGFPYIFRGALDVHATTINDEMKIAAADAIAKLAREPVSDEISAVYGGRKMSYGREYIIPTPFDPRLISIVSPAVAKAAVYSGVARRAIQDWSKYENQLKSRLASALNTLNLLSSQY</sequence>
<dbReference type="Gene3D" id="3.40.50.720">
    <property type="entry name" value="NAD(P)-binding Rossmann-like Domain"/>
    <property type="match status" value="1"/>
</dbReference>
<dbReference type="SUPFAM" id="SSF51735">
    <property type="entry name" value="NAD(P)-binding Rossmann-fold domains"/>
    <property type="match status" value="1"/>
</dbReference>
<dbReference type="InterPro" id="IPR046346">
    <property type="entry name" value="Aminoacid_DH-like_N_sf"/>
</dbReference>
<organism evidence="7 8">
    <name type="scientific">Glossina austeni</name>
    <name type="common">Savannah tsetse fly</name>
    <dbReference type="NCBI Taxonomy" id="7395"/>
    <lineage>
        <taxon>Eukaryota</taxon>
        <taxon>Metazoa</taxon>
        <taxon>Ecdysozoa</taxon>
        <taxon>Arthropoda</taxon>
        <taxon>Hexapoda</taxon>
        <taxon>Insecta</taxon>
        <taxon>Pterygota</taxon>
        <taxon>Neoptera</taxon>
        <taxon>Endopterygota</taxon>
        <taxon>Diptera</taxon>
        <taxon>Brachycera</taxon>
        <taxon>Muscomorpha</taxon>
        <taxon>Hippoboscoidea</taxon>
        <taxon>Glossinidae</taxon>
        <taxon>Glossina</taxon>
    </lineage>
</organism>
<feature type="domain" description="Malic enzyme N-terminal" evidence="6">
    <location>
        <begin position="32"/>
        <end position="165"/>
    </location>
</feature>
<dbReference type="GO" id="GO:0004470">
    <property type="term" value="F:malic enzyme activity"/>
    <property type="evidence" value="ECO:0007669"/>
    <property type="project" value="InterPro"/>
</dbReference>
<dbReference type="FunFam" id="3.40.50.720:FF:000095">
    <property type="entry name" value="NADP-dependent malic enzyme"/>
    <property type="match status" value="1"/>
</dbReference>
<evidence type="ECO:0000256" key="1">
    <source>
        <dbReference type="ARBA" id="ARBA00001936"/>
    </source>
</evidence>
<keyword evidence="4" id="KW-0560">Oxidoreductase</keyword>
<keyword evidence="8" id="KW-1185">Reference proteome</keyword>
<dbReference type="PANTHER" id="PTHR43237:SF4">
    <property type="entry name" value="NADP-DEPENDENT MALIC ENZYME"/>
    <property type="match status" value="1"/>
</dbReference>
<comment type="cofactor">
    <cofactor evidence="2">
        <name>Mg(2+)</name>
        <dbReference type="ChEBI" id="CHEBI:18420"/>
    </cofactor>
</comment>
<evidence type="ECO:0000259" key="6">
    <source>
        <dbReference type="SMART" id="SM01274"/>
    </source>
</evidence>
<dbReference type="EnsemblMetazoa" id="GAUT039727-RA">
    <property type="protein sequence ID" value="GAUT039727-PA"/>
    <property type="gene ID" value="GAUT039727"/>
</dbReference>
<name>A0A1A9VKC7_GLOAU</name>
<dbReference type="GO" id="GO:0046872">
    <property type="term" value="F:metal ion binding"/>
    <property type="evidence" value="ECO:0007669"/>
    <property type="project" value="UniProtKB-KW"/>
</dbReference>
<dbReference type="SUPFAM" id="SSF53223">
    <property type="entry name" value="Aminoacid dehydrogenase-like, N-terminal domain"/>
    <property type="match status" value="1"/>
</dbReference>
<dbReference type="PANTHER" id="PTHR43237">
    <property type="entry name" value="NADP-DEPENDENT MALIC ENZYME"/>
    <property type="match status" value="1"/>
</dbReference>
<dbReference type="GO" id="GO:0016616">
    <property type="term" value="F:oxidoreductase activity, acting on the CH-OH group of donors, NAD or NADP as acceptor"/>
    <property type="evidence" value="ECO:0007669"/>
    <property type="project" value="InterPro"/>
</dbReference>
<evidence type="ECO:0000313" key="8">
    <source>
        <dbReference type="Proteomes" id="UP000078200"/>
    </source>
</evidence>